<dbReference type="EMBL" id="CP025013">
    <property type="protein sequence ID" value="AUW45943.1"/>
    <property type="molecule type" value="Genomic_DNA"/>
</dbReference>
<dbReference type="GO" id="GO:0015417">
    <property type="term" value="F:ABC-type polyamine transporter activity"/>
    <property type="evidence" value="ECO:0007669"/>
    <property type="project" value="UniProtKB-EC"/>
</dbReference>
<evidence type="ECO:0000256" key="2">
    <source>
        <dbReference type="ARBA" id="ARBA00022475"/>
    </source>
</evidence>
<comment type="subunit">
    <text evidence="7">The complex is composed of two ATP-binding proteins (PotA), two transmembrane proteins (PotB and PotC) and a solute-binding protein (PotD).</text>
</comment>
<dbReference type="Gene3D" id="3.40.50.300">
    <property type="entry name" value="P-loop containing nucleotide triphosphate hydrolases"/>
    <property type="match status" value="1"/>
</dbReference>
<dbReference type="GO" id="GO:0043190">
    <property type="term" value="C:ATP-binding cassette (ABC) transporter complex"/>
    <property type="evidence" value="ECO:0007669"/>
    <property type="project" value="InterPro"/>
</dbReference>
<dbReference type="SMART" id="SM00382">
    <property type="entry name" value="AAA"/>
    <property type="match status" value="1"/>
</dbReference>
<dbReference type="Gene3D" id="2.40.50.100">
    <property type="match status" value="1"/>
</dbReference>
<dbReference type="InterPro" id="IPR003439">
    <property type="entry name" value="ABC_transporter-like_ATP-bd"/>
</dbReference>
<geneLocation type="plasmid" evidence="10">
    <name>prln1</name>
</geneLocation>
<evidence type="ECO:0000313" key="10">
    <source>
        <dbReference type="Proteomes" id="UP000238523"/>
    </source>
</evidence>
<dbReference type="GO" id="GO:0005524">
    <property type="term" value="F:ATP binding"/>
    <property type="evidence" value="ECO:0007669"/>
    <property type="project" value="UniProtKB-KW"/>
</dbReference>
<accession>A0A2K9ZCG6</accession>
<dbReference type="NCBIfam" id="TIGR01187">
    <property type="entry name" value="potA"/>
    <property type="match status" value="1"/>
</dbReference>
<dbReference type="InterPro" id="IPR013611">
    <property type="entry name" value="Transp-assoc_OB_typ2"/>
</dbReference>
<dbReference type="Pfam" id="PF00005">
    <property type="entry name" value="ABC_tran"/>
    <property type="match status" value="1"/>
</dbReference>
<dbReference type="SUPFAM" id="SSF50331">
    <property type="entry name" value="MOP-like"/>
    <property type="match status" value="1"/>
</dbReference>
<protein>
    <recommendedName>
        <fullName evidence="7">Spermidine/putrescine import ATP-binding protein PotA</fullName>
        <ecNumber evidence="7">7.6.2.11</ecNumber>
    </recommendedName>
</protein>
<comment type="function">
    <text evidence="7">Part of the ABC transporter complex PotABCD involved in spermidine/putrescine import. Responsible for energy coupling to the transport system.</text>
</comment>
<sequence>MDCREPEVALMAIATASPIVRFSGVSKNYGIYQAIDGIDLDIVPGEFITFLGPSGSGKTTTLMMLAGFETPSEGTIEMDGRRIERLPAHKRNIGVVFQNYALFPHMSVRDNLAFPLSVRRVEAADIRSRVDAALAIVHLEGLGDRKPVQLSGGQQQRVALARAIIFKPRLIVLDEPLGALDKNLREHLQAELKALHRDLGTTMVFVTHDQSEALTLSDRVAVFNKGRIEQIDTPEALYERPATPFVASFIGENNMLPGRIEAKDGDEVAIRFAGGGLLQARCQTSCRYGDEIILSIRPENIRRASADAGQHVSAAVIDIVYLGDQRRILVEADGIGRLAFKTSAGGEKPIAQGERIDIELSAGACRVLPKE</sequence>
<dbReference type="InterPro" id="IPR008995">
    <property type="entry name" value="Mo/tungstate-bd_C_term_dom"/>
</dbReference>
<evidence type="ECO:0000256" key="7">
    <source>
        <dbReference type="RuleBase" id="RU364083"/>
    </source>
</evidence>
<keyword evidence="4 7" id="KW-0067">ATP-binding</keyword>
<dbReference type="InterPro" id="IPR050093">
    <property type="entry name" value="ABC_SmlMolc_Importer"/>
</dbReference>
<evidence type="ECO:0000259" key="8">
    <source>
        <dbReference type="PROSITE" id="PS50893"/>
    </source>
</evidence>
<dbReference type="GO" id="GO:0015847">
    <property type="term" value="P:putrescine transport"/>
    <property type="evidence" value="ECO:0007669"/>
    <property type="project" value="UniProtKB-ARBA"/>
</dbReference>
<dbReference type="SUPFAM" id="SSF52540">
    <property type="entry name" value="P-loop containing nucleoside triphosphate hydrolases"/>
    <property type="match status" value="1"/>
</dbReference>
<name>A0A2K9ZCG6_RHILE</name>
<evidence type="ECO:0000256" key="3">
    <source>
        <dbReference type="ARBA" id="ARBA00022741"/>
    </source>
</evidence>
<dbReference type="RefSeq" id="WP_105008671.1">
    <property type="nucleotide sequence ID" value="NZ_CP025013.1"/>
</dbReference>
<keyword evidence="9" id="KW-0614">Plasmid</keyword>
<dbReference type="Pfam" id="PF08402">
    <property type="entry name" value="TOBE_2"/>
    <property type="match status" value="1"/>
</dbReference>
<dbReference type="Proteomes" id="UP000238523">
    <property type="component" value="Plasmid pRLN1"/>
</dbReference>
<dbReference type="InterPro" id="IPR027417">
    <property type="entry name" value="P-loop_NTPase"/>
</dbReference>
<dbReference type="PANTHER" id="PTHR42781">
    <property type="entry name" value="SPERMIDINE/PUTRESCINE IMPORT ATP-BINDING PROTEIN POTA"/>
    <property type="match status" value="1"/>
</dbReference>
<feature type="domain" description="ABC transporter" evidence="8">
    <location>
        <begin position="20"/>
        <end position="250"/>
    </location>
</feature>
<dbReference type="AlphaFoldDB" id="A0A2K9ZCG6"/>
<dbReference type="Gene3D" id="2.40.50.140">
    <property type="entry name" value="Nucleic acid-binding proteins"/>
    <property type="match status" value="1"/>
</dbReference>
<proteinExistence type="inferred from homology"/>
<evidence type="ECO:0000256" key="1">
    <source>
        <dbReference type="ARBA" id="ARBA00022448"/>
    </source>
</evidence>
<keyword evidence="3 7" id="KW-0547">Nucleotide-binding</keyword>
<organism evidence="9 10">
    <name type="scientific">Rhizobium leguminosarum</name>
    <dbReference type="NCBI Taxonomy" id="384"/>
    <lineage>
        <taxon>Bacteria</taxon>
        <taxon>Pseudomonadati</taxon>
        <taxon>Pseudomonadota</taxon>
        <taxon>Alphaproteobacteria</taxon>
        <taxon>Hyphomicrobiales</taxon>
        <taxon>Rhizobiaceae</taxon>
        <taxon>Rhizobium/Agrobacterium group</taxon>
        <taxon>Rhizobium</taxon>
    </lineage>
</organism>
<dbReference type="InterPro" id="IPR003593">
    <property type="entry name" value="AAA+_ATPase"/>
</dbReference>
<evidence type="ECO:0000256" key="5">
    <source>
        <dbReference type="ARBA" id="ARBA00022967"/>
    </source>
</evidence>
<dbReference type="PANTHER" id="PTHR42781:SF6">
    <property type="entry name" value="SPERMIDINE_PUTRESCINE IMPORT ATP-BINDING PROTEIN POTA"/>
    <property type="match status" value="1"/>
</dbReference>
<keyword evidence="1 7" id="KW-0813">Transport</keyword>
<evidence type="ECO:0000313" key="9">
    <source>
        <dbReference type="EMBL" id="AUW45943.1"/>
    </source>
</evidence>
<reference evidence="9 10" key="1">
    <citation type="submission" date="2017-11" db="EMBL/GenBank/DDBJ databases">
        <title>Complete genome of Rhizobium leguminosarum Norway, an ineffective micro-symbiont.</title>
        <authorList>
            <person name="Hoffrichter A."/>
            <person name="Liang J."/>
            <person name="Brachmann A."/>
            <person name="Marin M."/>
        </authorList>
    </citation>
    <scope>NUCLEOTIDE SEQUENCE [LARGE SCALE GENOMIC DNA]</scope>
    <source>
        <strain evidence="9 10">Norway</strain>
        <plasmid evidence="10">Plasmid prln1</plasmid>
    </source>
</reference>
<keyword evidence="2 7" id="KW-1003">Cell membrane</keyword>
<dbReference type="InterPro" id="IPR017871">
    <property type="entry name" value="ABC_transporter-like_CS"/>
</dbReference>
<keyword evidence="6 7" id="KW-0472">Membrane</keyword>
<evidence type="ECO:0000256" key="4">
    <source>
        <dbReference type="ARBA" id="ARBA00022840"/>
    </source>
</evidence>
<keyword evidence="9" id="KW-0378">Hydrolase</keyword>
<dbReference type="GO" id="GO:0016887">
    <property type="term" value="F:ATP hydrolysis activity"/>
    <property type="evidence" value="ECO:0007669"/>
    <property type="project" value="InterPro"/>
</dbReference>
<dbReference type="PROSITE" id="PS50893">
    <property type="entry name" value="ABC_TRANSPORTER_2"/>
    <property type="match status" value="1"/>
</dbReference>
<dbReference type="PROSITE" id="PS00211">
    <property type="entry name" value="ABC_TRANSPORTER_1"/>
    <property type="match status" value="1"/>
</dbReference>
<evidence type="ECO:0000256" key="6">
    <source>
        <dbReference type="ARBA" id="ARBA00023136"/>
    </source>
</evidence>
<dbReference type="EC" id="7.6.2.11" evidence="7"/>
<gene>
    <name evidence="7 9" type="primary">potA</name>
    <name evidence="9" type="ORF">CUJ84_pRLN1000482</name>
</gene>
<dbReference type="InterPro" id="IPR012340">
    <property type="entry name" value="NA-bd_OB-fold"/>
</dbReference>
<comment type="catalytic activity">
    <reaction evidence="7">
        <text>ATP + H2O + polyamine-[polyamine-binding protein]Side 1 = ADP + phosphate + polyamineSide 2 + [polyamine-binding protein]Side 1.</text>
        <dbReference type="EC" id="7.6.2.11"/>
    </reaction>
</comment>
<dbReference type="InterPro" id="IPR005893">
    <property type="entry name" value="PotA-like"/>
</dbReference>
<keyword evidence="5 7" id="KW-1278">Translocase</keyword>
<comment type="similarity">
    <text evidence="7">Belongs to the ABC transporter superfamily. Spermidine/putrescine importer (TC 3.A.1.11.1) family.</text>
</comment>
<dbReference type="FunFam" id="3.40.50.300:FF:000133">
    <property type="entry name" value="Spermidine/putrescine import ATP-binding protein PotA"/>
    <property type="match status" value="1"/>
</dbReference>